<reference evidence="3" key="1">
    <citation type="submission" date="2018-08" db="EMBL/GenBank/DDBJ databases">
        <authorList>
            <person name="Im W.T."/>
        </authorList>
    </citation>
    <scope>NUCLEOTIDE SEQUENCE [LARGE SCALE GENOMIC DNA]</scope>
    <source>
        <strain evidence="3">LA-28</strain>
    </source>
</reference>
<dbReference type="Proteomes" id="UP000262379">
    <property type="component" value="Unassembled WGS sequence"/>
</dbReference>
<proteinExistence type="predicted"/>
<accession>A0A371X425</accession>
<keyword evidence="3" id="KW-1185">Reference proteome</keyword>
<gene>
    <name evidence="2" type="ORF">DY251_19600</name>
</gene>
<dbReference type="InterPro" id="IPR035437">
    <property type="entry name" value="SNase_OB-fold_sf"/>
</dbReference>
<dbReference type="Pfam" id="PF00565">
    <property type="entry name" value="SNase"/>
    <property type="match status" value="1"/>
</dbReference>
<dbReference type="SUPFAM" id="SSF50199">
    <property type="entry name" value="Staphylococcal nuclease"/>
    <property type="match status" value="1"/>
</dbReference>
<dbReference type="AlphaFoldDB" id="A0A371X425"/>
<dbReference type="EMBL" id="QURN01000020">
    <property type="protein sequence ID" value="RFC63988.1"/>
    <property type="molecule type" value="Genomic_DNA"/>
</dbReference>
<sequence length="163" mass="17994">MKYSAKIICETITCLSKPIDTPLFRHLSVAASLAALLSLLPSVEANASPWPICGAERRITCVVDGDTFWQDRVKYRIADIDAPESGERAQCEDERILAGLATQRLKELLDSGGVQLKSLNRKDRYGRVLVRVFTNSGDVSPQMISEGLAAPFGKPDRGRWCRS</sequence>
<dbReference type="InterPro" id="IPR016071">
    <property type="entry name" value="Staphylococal_nuclease_OB-fold"/>
</dbReference>
<name>A0A371X425_9HYPH</name>
<dbReference type="SMART" id="SM00318">
    <property type="entry name" value="SNc"/>
    <property type="match status" value="1"/>
</dbReference>
<evidence type="ECO:0000313" key="3">
    <source>
        <dbReference type="Proteomes" id="UP000262379"/>
    </source>
</evidence>
<evidence type="ECO:0000313" key="2">
    <source>
        <dbReference type="EMBL" id="RFC63988.1"/>
    </source>
</evidence>
<dbReference type="RefSeq" id="WP_116625608.1">
    <property type="nucleotide sequence ID" value="NZ_QURN01000020.1"/>
</dbReference>
<dbReference type="Gene3D" id="2.40.50.90">
    <property type="match status" value="1"/>
</dbReference>
<protein>
    <submittedName>
        <fullName evidence="2">Thermonuclease family protein</fullName>
    </submittedName>
</protein>
<dbReference type="PROSITE" id="PS50830">
    <property type="entry name" value="TNASE_3"/>
    <property type="match status" value="1"/>
</dbReference>
<comment type="caution">
    <text evidence="2">The sequence shown here is derived from an EMBL/GenBank/DDBJ whole genome shotgun (WGS) entry which is preliminary data.</text>
</comment>
<evidence type="ECO:0000259" key="1">
    <source>
        <dbReference type="PROSITE" id="PS50830"/>
    </source>
</evidence>
<organism evidence="2 3">
    <name type="scientific">Mesorhizobium denitrificans</name>
    <dbReference type="NCBI Taxonomy" id="2294114"/>
    <lineage>
        <taxon>Bacteria</taxon>
        <taxon>Pseudomonadati</taxon>
        <taxon>Pseudomonadota</taxon>
        <taxon>Alphaproteobacteria</taxon>
        <taxon>Hyphomicrobiales</taxon>
        <taxon>Phyllobacteriaceae</taxon>
        <taxon>Mesorhizobium</taxon>
    </lineage>
</organism>
<feature type="domain" description="TNase-like" evidence="1">
    <location>
        <begin position="53"/>
        <end position="149"/>
    </location>
</feature>